<sequence>MGGGSTPLIISSSPSSWFSKQSSSETYLGGAFNKNDFVVKGDQDLNFENNSVKKLETQNLNQLKAGTSSITVEEVKSEELSETTLNVKEEKPISPIAEIFSAIKRERKVNEINSKREIISTETKEKTSSPENFQEAFKNLKENGENYLKSSEKGEVTVNSELTYFLKKEGRESLKSYFEKYLEVRKKQETLTKEFGSSLGITSENGRSRRNAPIISTIEELKKTKESLEKIKWTAEGLDWAPLFNQYSEKSFESGENPFKQLLDNQEDWNNWISRVKGARQEKKEYMDSKRTCGVAFFWLSVNSICYPKLAEFERKIKRAESSMEVLIGKNLLRKMNRL</sequence>
<dbReference type="EMBL" id="FQ790233">
    <property type="protein sequence ID" value="CBZ40623.1"/>
    <property type="molecule type" value="Genomic_DNA"/>
</dbReference>
<dbReference type="Proteomes" id="UP000008645">
    <property type="component" value="Chromosome"/>
</dbReference>
<dbReference type="RefSeq" id="WP_013609226.1">
    <property type="nucleotide sequence ID" value="NC_015153.1"/>
</dbReference>
<dbReference type="HOGENOM" id="CLU_065560_0_0_14"/>
<dbReference type="KEGG" id="msk:MSUIS_05300"/>
<feature type="compositionally biased region" description="Low complexity" evidence="1">
    <location>
        <begin position="11"/>
        <end position="22"/>
    </location>
</feature>
<protein>
    <submittedName>
        <fullName evidence="2">Uncharacterized protein</fullName>
    </submittedName>
</protein>
<organism evidence="2 3">
    <name type="scientific">Mycoplasma suis (strain KI_3806)</name>
    <dbReference type="NCBI Taxonomy" id="708248"/>
    <lineage>
        <taxon>Bacteria</taxon>
        <taxon>Bacillati</taxon>
        <taxon>Mycoplasmatota</taxon>
        <taxon>Mollicutes</taxon>
        <taxon>Mycoplasmataceae</taxon>
        <taxon>Mycoplasma</taxon>
    </lineage>
</organism>
<gene>
    <name evidence="2" type="ORF">MSUIS_05300</name>
</gene>
<feature type="region of interest" description="Disordered" evidence="1">
    <location>
        <begin position="1"/>
        <end position="22"/>
    </location>
</feature>
<evidence type="ECO:0000313" key="3">
    <source>
        <dbReference type="Proteomes" id="UP000008645"/>
    </source>
</evidence>
<proteinExistence type="predicted"/>
<evidence type="ECO:0000313" key="2">
    <source>
        <dbReference type="EMBL" id="CBZ40623.1"/>
    </source>
</evidence>
<evidence type="ECO:0000256" key="1">
    <source>
        <dbReference type="SAM" id="MobiDB-lite"/>
    </source>
</evidence>
<dbReference type="AlphaFoldDB" id="F0V1U2"/>
<reference evidence="2 3" key="1">
    <citation type="journal article" date="2011" name="J. Bacteriol.">
        <title>Complete genome sequence of the hemotrophic Mycoplasma suis strain KI3806.</title>
        <authorList>
            <person name="Oehlerking J."/>
            <person name="Kube M."/>
            <person name="Felder K.M."/>
            <person name="Matter D."/>
            <person name="Wittenbrink M.M."/>
            <person name="Schwarzenbach S."/>
            <person name="Kramer M.M."/>
            <person name="Hoelzle K."/>
            <person name="Hoelzle L.E."/>
        </authorList>
    </citation>
    <scope>NUCLEOTIDE SEQUENCE [LARGE SCALE GENOMIC DNA]</scope>
    <source>
        <strain evidence="3">KI_3806</strain>
    </source>
</reference>
<accession>F0V1U2</accession>
<name>F0V1U2_MYCS3</name>